<dbReference type="Pfam" id="PF00440">
    <property type="entry name" value="TetR_N"/>
    <property type="match status" value="1"/>
</dbReference>
<feature type="DNA-binding region" description="H-T-H motif" evidence="5">
    <location>
        <begin position="33"/>
        <end position="52"/>
    </location>
</feature>
<proteinExistence type="predicted"/>
<evidence type="ECO:0000256" key="2">
    <source>
        <dbReference type="ARBA" id="ARBA00023015"/>
    </source>
</evidence>
<evidence type="ECO:0000259" key="7">
    <source>
        <dbReference type="PROSITE" id="PS50977"/>
    </source>
</evidence>
<sequence>MAGKSRKTEEERRAELIAATIREIGASGTLDVTTSQIAKSAGVSPALAFHYFRDKETLFLAAMRAILTDYGEDVRQALRQARTADDRLQAIVRASFGMTSFRREAISAWVNFYALALRSDPARRMLSLYQRRLQSNLVSALRPKVGDRAPDLARRIGGLIDGLYLRYGLDAKANGPASDACRRDSSQIDGSEGARHVLRAIAAECELAQASPADPIPDADPDPIAPLAGPQELL</sequence>
<dbReference type="EMBL" id="FOLX01000001">
    <property type="protein sequence ID" value="SFC89427.1"/>
    <property type="molecule type" value="Genomic_DNA"/>
</dbReference>
<dbReference type="PANTHER" id="PTHR30055:SF234">
    <property type="entry name" value="HTH-TYPE TRANSCRIPTIONAL REGULATOR BETI"/>
    <property type="match status" value="1"/>
</dbReference>
<evidence type="ECO:0000313" key="9">
    <source>
        <dbReference type="Proteomes" id="UP000231644"/>
    </source>
</evidence>
<reference evidence="8 9" key="1">
    <citation type="submission" date="2016-10" db="EMBL/GenBank/DDBJ databases">
        <authorList>
            <person name="de Groot N.N."/>
        </authorList>
    </citation>
    <scope>NUCLEOTIDE SEQUENCE [LARGE SCALE GENOMIC DNA]</scope>
    <source>
        <strain evidence="8 9">DSM 29619</strain>
    </source>
</reference>
<dbReference type="NCBIfam" id="NF001978">
    <property type="entry name" value="PRK00767.1"/>
    <property type="match status" value="1"/>
</dbReference>
<keyword evidence="3 5" id="KW-0238">DNA-binding</keyword>
<feature type="domain" description="HTH tetR-type" evidence="7">
    <location>
        <begin position="10"/>
        <end position="70"/>
    </location>
</feature>
<keyword evidence="2" id="KW-0805">Transcription regulation</keyword>
<dbReference type="Proteomes" id="UP000231644">
    <property type="component" value="Unassembled WGS sequence"/>
</dbReference>
<dbReference type="InterPro" id="IPR050109">
    <property type="entry name" value="HTH-type_TetR-like_transc_reg"/>
</dbReference>
<dbReference type="SUPFAM" id="SSF46689">
    <property type="entry name" value="Homeodomain-like"/>
    <property type="match status" value="1"/>
</dbReference>
<dbReference type="InterPro" id="IPR001647">
    <property type="entry name" value="HTH_TetR"/>
</dbReference>
<dbReference type="InterPro" id="IPR009057">
    <property type="entry name" value="Homeodomain-like_sf"/>
</dbReference>
<dbReference type="STRING" id="517719.SAMN05421762_2623"/>
<keyword evidence="4" id="KW-0804">Transcription</keyword>
<evidence type="ECO:0000313" key="8">
    <source>
        <dbReference type="EMBL" id="SFC89427.1"/>
    </source>
</evidence>
<dbReference type="PANTHER" id="PTHR30055">
    <property type="entry name" value="HTH-TYPE TRANSCRIPTIONAL REGULATOR RUTR"/>
    <property type="match status" value="1"/>
</dbReference>
<dbReference type="AlphaFoldDB" id="A0A1I1MVF1"/>
<dbReference type="PROSITE" id="PS50977">
    <property type="entry name" value="HTH_TETR_2"/>
    <property type="match status" value="1"/>
</dbReference>
<accession>A0A1I1MVF1</accession>
<gene>
    <name evidence="8" type="ORF">SAMN05421762_2623</name>
</gene>
<dbReference type="RefSeq" id="WP_093447288.1">
    <property type="nucleotide sequence ID" value="NZ_CP051251.1"/>
</dbReference>
<dbReference type="OrthoDB" id="7618612at2"/>
<dbReference type="GO" id="GO:0000976">
    <property type="term" value="F:transcription cis-regulatory region binding"/>
    <property type="evidence" value="ECO:0007669"/>
    <property type="project" value="TreeGrafter"/>
</dbReference>
<evidence type="ECO:0000256" key="5">
    <source>
        <dbReference type="PROSITE-ProRule" id="PRU00335"/>
    </source>
</evidence>
<keyword evidence="1" id="KW-0678">Repressor</keyword>
<name>A0A1I1MVF1_9RHOB</name>
<evidence type="ECO:0000256" key="6">
    <source>
        <dbReference type="SAM" id="MobiDB-lite"/>
    </source>
</evidence>
<dbReference type="InterPro" id="IPR036271">
    <property type="entry name" value="Tet_transcr_reg_TetR-rel_C_sf"/>
</dbReference>
<dbReference type="InterPro" id="IPR039538">
    <property type="entry name" value="BetI_C"/>
</dbReference>
<evidence type="ECO:0000256" key="1">
    <source>
        <dbReference type="ARBA" id="ARBA00022491"/>
    </source>
</evidence>
<evidence type="ECO:0000256" key="3">
    <source>
        <dbReference type="ARBA" id="ARBA00023125"/>
    </source>
</evidence>
<dbReference type="Pfam" id="PF13977">
    <property type="entry name" value="TetR_C_6"/>
    <property type="match status" value="1"/>
</dbReference>
<organism evidence="8 9">
    <name type="scientific">Pseudooceanicola nitratireducens</name>
    <dbReference type="NCBI Taxonomy" id="517719"/>
    <lineage>
        <taxon>Bacteria</taxon>
        <taxon>Pseudomonadati</taxon>
        <taxon>Pseudomonadota</taxon>
        <taxon>Alphaproteobacteria</taxon>
        <taxon>Rhodobacterales</taxon>
        <taxon>Paracoccaceae</taxon>
        <taxon>Pseudooceanicola</taxon>
    </lineage>
</organism>
<dbReference type="Gene3D" id="1.10.357.10">
    <property type="entry name" value="Tetracycline Repressor, domain 2"/>
    <property type="match status" value="1"/>
</dbReference>
<dbReference type="SUPFAM" id="SSF48498">
    <property type="entry name" value="Tetracyclin repressor-like, C-terminal domain"/>
    <property type="match status" value="1"/>
</dbReference>
<evidence type="ECO:0000256" key="4">
    <source>
        <dbReference type="ARBA" id="ARBA00023163"/>
    </source>
</evidence>
<feature type="region of interest" description="Disordered" evidence="6">
    <location>
        <begin position="211"/>
        <end position="234"/>
    </location>
</feature>
<dbReference type="GO" id="GO:0003700">
    <property type="term" value="F:DNA-binding transcription factor activity"/>
    <property type="evidence" value="ECO:0007669"/>
    <property type="project" value="TreeGrafter"/>
</dbReference>
<protein>
    <submittedName>
        <fullName evidence="8">Transcriptional regulator, TetR family</fullName>
    </submittedName>
</protein>
<keyword evidence="9" id="KW-1185">Reference proteome</keyword>